<dbReference type="CDD" id="cd01856">
    <property type="entry name" value="YlqF"/>
    <property type="match status" value="1"/>
</dbReference>
<evidence type="ECO:0000313" key="6">
    <source>
        <dbReference type="Proteomes" id="UP001058364"/>
    </source>
</evidence>
<comment type="subcellular location">
    <subcellularLocation>
        <location evidence="3">Cytoplasm</location>
    </subcellularLocation>
</comment>
<evidence type="ECO:0000313" key="5">
    <source>
        <dbReference type="EMBL" id="UWD34128.1"/>
    </source>
</evidence>
<evidence type="ECO:0000259" key="4">
    <source>
        <dbReference type="Pfam" id="PF01926"/>
    </source>
</evidence>
<dbReference type="InterPro" id="IPR006073">
    <property type="entry name" value="GTP-bd"/>
</dbReference>
<dbReference type="InterPro" id="IPR027417">
    <property type="entry name" value="P-loop_NTPase"/>
</dbReference>
<evidence type="ECO:0000256" key="2">
    <source>
        <dbReference type="ARBA" id="ARBA00023134"/>
    </source>
</evidence>
<dbReference type="PIRSF" id="PIRSF006230">
    <property type="entry name" value="MG442"/>
    <property type="match status" value="1"/>
</dbReference>
<dbReference type="Gene3D" id="3.40.50.300">
    <property type="entry name" value="P-loop containing nucleotide triphosphate hydrolases"/>
    <property type="match status" value="1"/>
</dbReference>
<dbReference type="PANTHER" id="PTHR45782:SF4">
    <property type="entry name" value="MITOCHONDRIAL RIBOSOME-ASSOCIATED GTPASE 1"/>
    <property type="match status" value="1"/>
</dbReference>
<dbReference type="RefSeq" id="WP_259429362.1">
    <property type="nucleotide sequence ID" value="NZ_CP103423.1"/>
</dbReference>
<keyword evidence="1 3" id="KW-0547">Nucleotide-binding</keyword>
<organism evidence="5 6">
    <name type="scientific">Mesomycoplasma molare</name>
    <dbReference type="NCBI Taxonomy" id="171288"/>
    <lineage>
        <taxon>Bacteria</taxon>
        <taxon>Bacillati</taxon>
        <taxon>Mycoplasmatota</taxon>
        <taxon>Mycoplasmoidales</taxon>
        <taxon>Metamycoplasmataceae</taxon>
        <taxon>Mesomycoplasma</taxon>
    </lineage>
</organism>
<dbReference type="Pfam" id="PF01926">
    <property type="entry name" value="MMR_HSR1"/>
    <property type="match status" value="1"/>
</dbReference>
<reference evidence="5" key="1">
    <citation type="submission" date="2022-08" db="EMBL/GenBank/DDBJ databases">
        <title>Complete genome sequence of Mycoplasma molare type strain H 542.</title>
        <authorList>
            <person name="Spergser J."/>
        </authorList>
    </citation>
    <scope>NUCLEOTIDE SEQUENCE</scope>
    <source>
        <strain evidence="5">H 542</strain>
    </source>
</reference>
<keyword evidence="2 3" id="KW-0342">GTP-binding</keyword>
<feature type="domain" description="G" evidence="4">
    <location>
        <begin position="113"/>
        <end position="168"/>
    </location>
</feature>
<accession>A0ABY5TTZ4</accession>
<sequence length="266" mass="30571">MAKAIKQIKEKQVLADLFLIVLDGRAPISSYNEEFDKISPEKPRLFVITKSDMADKSKIQKILERFDNTSSKVIFVNLKDNKSKKIIFSAINSQLELKRKKDLEKGLLKPRLRVFILGVPNSGKSTLINLLANSRAKVGDMPGVTKGQQWINAKDIQLLDTPGILWPKFEDQLIGIKLAIIGSIKPEIIPKKDFFNFGYKLLSNYYPEKIIELGLDPAEDEVEIYNNLYKLAKIKHFLIKNTQPDLEKTMQWFIIYLRKLTNVTYD</sequence>
<protein>
    <recommendedName>
        <fullName evidence="3">Ribosome biogenesis GTPase A</fullName>
    </recommendedName>
</protein>
<keyword evidence="6" id="KW-1185">Reference proteome</keyword>
<dbReference type="NCBIfam" id="TIGR03596">
    <property type="entry name" value="GTPase_YlqF"/>
    <property type="match status" value="1"/>
</dbReference>
<evidence type="ECO:0000256" key="1">
    <source>
        <dbReference type="ARBA" id="ARBA00022741"/>
    </source>
</evidence>
<proteinExistence type="inferred from homology"/>
<dbReference type="InterPro" id="IPR019991">
    <property type="entry name" value="GTP-bd_ribosome_bgen"/>
</dbReference>
<dbReference type="PANTHER" id="PTHR45782">
    <property type="entry name" value="MITOCHONDRIAL RIBOSOME-ASSOCIATED GTPASE 1"/>
    <property type="match status" value="1"/>
</dbReference>
<comment type="similarity">
    <text evidence="3">Belongs to the TRAFAC class YlqF/YawG GTPase family. MTG1 subfamily.</text>
</comment>
<gene>
    <name evidence="5" type="primary">ylqF</name>
    <name evidence="5" type="ORF">NX772_03510</name>
</gene>
<evidence type="ECO:0000256" key="3">
    <source>
        <dbReference type="PIRNR" id="PIRNR006230"/>
    </source>
</evidence>
<dbReference type="InterPro" id="IPR016478">
    <property type="entry name" value="GTPase_MTG1"/>
</dbReference>
<dbReference type="Gene3D" id="1.10.1580.10">
    <property type="match status" value="1"/>
</dbReference>
<dbReference type="SUPFAM" id="SSF52540">
    <property type="entry name" value="P-loop containing nucleoside triphosphate hydrolases"/>
    <property type="match status" value="1"/>
</dbReference>
<dbReference type="InterPro" id="IPR023179">
    <property type="entry name" value="GTP-bd_ortho_bundle_sf"/>
</dbReference>
<name>A0ABY5TTZ4_9BACT</name>
<keyword evidence="3" id="KW-0963">Cytoplasm</keyword>
<dbReference type="Proteomes" id="UP001058364">
    <property type="component" value="Chromosome"/>
</dbReference>
<dbReference type="EMBL" id="CP103423">
    <property type="protein sequence ID" value="UWD34128.1"/>
    <property type="molecule type" value="Genomic_DNA"/>
</dbReference>
<comment type="function">
    <text evidence="3">Required for a late step of 50S ribosomal subunit assembly. Has GTPase activity.</text>
</comment>